<feature type="compositionally biased region" description="Basic and acidic residues" evidence="1">
    <location>
        <begin position="403"/>
        <end position="412"/>
    </location>
</feature>
<feature type="region of interest" description="Disordered" evidence="1">
    <location>
        <begin position="393"/>
        <end position="414"/>
    </location>
</feature>
<name>A0A239EZY8_9ACTN</name>
<feature type="region of interest" description="Disordered" evidence="1">
    <location>
        <begin position="204"/>
        <end position="275"/>
    </location>
</feature>
<evidence type="ECO:0000313" key="2">
    <source>
        <dbReference type="EMBL" id="SNS50021.1"/>
    </source>
</evidence>
<accession>A0A239EZY8</accession>
<keyword evidence="3" id="KW-1185">Reference proteome</keyword>
<proteinExistence type="predicted"/>
<dbReference type="EMBL" id="FZNR01000017">
    <property type="protein sequence ID" value="SNS50021.1"/>
    <property type="molecule type" value="Genomic_DNA"/>
</dbReference>
<evidence type="ECO:0000256" key="1">
    <source>
        <dbReference type="SAM" id="MobiDB-lite"/>
    </source>
</evidence>
<dbReference type="Proteomes" id="UP000198415">
    <property type="component" value="Unassembled WGS sequence"/>
</dbReference>
<reference evidence="2 3" key="1">
    <citation type="submission" date="2017-06" db="EMBL/GenBank/DDBJ databases">
        <authorList>
            <person name="Kim H.J."/>
            <person name="Triplett B.A."/>
        </authorList>
    </citation>
    <scope>NUCLEOTIDE SEQUENCE [LARGE SCALE GENOMIC DNA]</scope>
    <source>
        <strain evidence="2 3">DSM 43151</strain>
    </source>
</reference>
<feature type="compositionally biased region" description="Basic and acidic residues" evidence="1">
    <location>
        <begin position="1"/>
        <end position="11"/>
    </location>
</feature>
<gene>
    <name evidence="2" type="ORF">SAMN06264365_1173</name>
</gene>
<feature type="compositionally biased region" description="Basic and acidic residues" evidence="1">
    <location>
        <begin position="207"/>
        <end position="226"/>
    </location>
</feature>
<organism evidence="2 3">
    <name type="scientific">Actinoplanes regularis</name>
    <dbReference type="NCBI Taxonomy" id="52697"/>
    <lineage>
        <taxon>Bacteria</taxon>
        <taxon>Bacillati</taxon>
        <taxon>Actinomycetota</taxon>
        <taxon>Actinomycetes</taxon>
        <taxon>Micromonosporales</taxon>
        <taxon>Micromonosporaceae</taxon>
        <taxon>Actinoplanes</taxon>
    </lineage>
</organism>
<sequence>MPLRPNEETAARRGWPVSGQGRRSVEQPDRAGRPVDRLGRLVDVEGRRQLGVPQRLHHFDHRGDTGRGLGVADVRLERAEPQRFAGTVPPVRVDQRPGLDRVAEGGAGAVRVDRVDLVGGETRVGQRGPDHLALRRPAGGGEPVGGAVLVDGAAPHHREHPVAVAPRVGEPFQHDHAGAFGEAGAVGGLRERLAPAVRRQPLQQLQLEERGGRAHHGDPTGQRERAVALPQRLSGEVQRDQRGRAGRVDRDGRALQPEGVGDPSGDDGAGAPGAQERCHSLRDVGQRRHVVGVVHQPGEHSGRGAAQRRRIDTGVLQRLPRHLEGEPVLRVHGPRLPRRDAEEQRVEAGHVVQEAAAAAAQGTTVRVDVPAAVVREAGDGVAAVDHQLPQSVRVGHPARRPAGHADDRDRLARPSLHLGQTLPGLVQVGGDLLEEMPQFVLVAH</sequence>
<feature type="compositionally biased region" description="Basic and acidic residues" evidence="1">
    <location>
        <begin position="237"/>
        <end position="253"/>
    </location>
</feature>
<dbReference type="AntiFam" id="ANF00248">
    <property type="entry name" value="Shadow ORF (opposite ppsD)"/>
</dbReference>
<dbReference type="AlphaFoldDB" id="A0A239EZY8"/>
<evidence type="ECO:0000313" key="3">
    <source>
        <dbReference type="Proteomes" id="UP000198415"/>
    </source>
</evidence>
<feature type="compositionally biased region" description="Basic and acidic residues" evidence="1">
    <location>
        <begin position="23"/>
        <end position="37"/>
    </location>
</feature>
<feature type="region of interest" description="Disordered" evidence="1">
    <location>
        <begin position="1"/>
        <end position="37"/>
    </location>
</feature>
<protein>
    <submittedName>
        <fullName evidence="2">Uncharacterized protein</fullName>
    </submittedName>
</protein>